<dbReference type="Gene3D" id="1.10.357.10">
    <property type="entry name" value="Tetracycline Repressor, domain 2"/>
    <property type="match status" value="1"/>
</dbReference>
<comment type="caution">
    <text evidence="6">The sequence shown here is derived from an EMBL/GenBank/DDBJ whole genome shotgun (WGS) entry which is preliminary data.</text>
</comment>
<evidence type="ECO:0000256" key="4">
    <source>
        <dbReference type="PROSITE-ProRule" id="PRU00335"/>
    </source>
</evidence>
<dbReference type="GO" id="GO:0000976">
    <property type="term" value="F:transcription cis-regulatory region binding"/>
    <property type="evidence" value="ECO:0007669"/>
    <property type="project" value="TreeGrafter"/>
</dbReference>
<evidence type="ECO:0000256" key="2">
    <source>
        <dbReference type="ARBA" id="ARBA00023125"/>
    </source>
</evidence>
<evidence type="ECO:0000313" key="7">
    <source>
        <dbReference type="Proteomes" id="UP000297951"/>
    </source>
</evidence>
<organism evidence="6 7">
    <name type="scientific">Rothia nasimurium</name>
    <dbReference type="NCBI Taxonomy" id="85336"/>
    <lineage>
        <taxon>Bacteria</taxon>
        <taxon>Bacillati</taxon>
        <taxon>Actinomycetota</taxon>
        <taxon>Actinomycetes</taxon>
        <taxon>Micrococcales</taxon>
        <taxon>Micrococcaceae</taxon>
        <taxon>Rothia</taxon>
    </lineage>
</organism>
<feature type="domain" description="HTH tetR-type" evidence="5">
    <location>
        <begin position="1"/>
        <end position="61"/>
    </location>
</feature>
<dbReference type="RefSeq" id="WP_135012928.1">
    <property type="nucleotide sequence ID" value="NZ_JADGLK010000023.1"/>
</dbReference>
<evidence type="ECO:0000256" key="1">
    <source>
        <dbReference type="ARBA" id="ARBA00023015"/>
    </source>
</evidence>
<dbReference type="OrthoDB" id="9806334at2"/>
<dbReference type="PANTHER" id="PTHR30055:SF234">
    <property type="entry name" value="HTH-TYPE TRANSCRIPTIONAL REGULATOR BETI"/>
    <property type="match status" value="1"/>
</dbReference>
<evidence type="ECO:0000259" key="5">
    <source>
        <dbReference type="PROSITE" id="PS50977"/>
    </source>
</evidence>
<dbReference type="SUPFAM" id="SSF46689">
    <property type="entry name" value="Homeodomain-like"/>
    <property type="match status" value="1"/>
</dbReference>
<keyword evidence="2 4" id="KW-0238">DNA-binding</keyword>
<dbReference type="EMBL" id="SPQC01000023">
    <property type="protein sequence ID" value="TFU22057.1"/>
    <property type="molecule type" value="Genomic_DNA"/>
</dbReference>
<protein>
    <submittedName>
        <fullName evidence="6">TetR/AcrR family transcriptional regulator</fullName>
    </submittedName>
</protein>
<evidence type="ECO:0000313" key="6">
    <source>
        <dbReference type="EMBL" id="TFU22057.1"/>
    </source>
</evidence>
<dbReference type="PROSITE" id="PS50977">
    <property type="entry name" value="HTH_TETR_2"/>
    <property type="match status" value="1"/>
</dbReference>
<dbReference type="STRING" id="85336.A7979_05455"/>
<dbReference type="PRINTS" id="PR00455">
    <property type="entry name" value="HTHTETR"/>
</dbReference>
<accession>A0A4Y9F3U5</accession>
<dbReference type="PANTHER" id="PTHR30055">
    <property type="entry name" value="HTH-TYPE TRANSCRIPTIONAL REGULATOR RUTR"/>
    <property type="match status" value="1"/>
</dbReference>
<keyword evidence="1" id="KW-0805">Transcription regulation</keyword>
<dbReference type="GO" id="GO:0003700">
    <property type="term" value="F:DNA-binding transcription factor activity"/>
    <property type="evidence" value="ECO:0007669"/>
    <property type="project" value="TreeGrafter"/>
</dbReference>
<proteinExistence type="predicted"/>
<dbReference type="AlphaFoldDB" id="A0A4Y9F3U5"/>
<feature type="DNA-binding region" description="H-T-H motif" evidence="4">
    <location>
        <begin position="24"/>
        <end position="43"/>
    </location>
</feature>
<dbReference type="Pfam" id="PF00440">
    <property type="entry name" value="TetR_N"/>
    <property type="match status" value="1"/>
</dbReference>
<dbReference type="InterPro" id="IPR009057">
    <property type="entry name" value="Homeodomain-like_sf"/>
</dbReference>
<gene>
    <name evidence="6" type="ORF">E4U03_07460</name>
</gene>
<dbReference type="Proteomes" id="UP000297951">
    <property type="component" value="Unassembled WGS sequence"/>
</dbReference>
<name>A0A4Y9F3U5_9MICC</name>
<evidence type="ECO:0000256" key="3">
    <source>
        <dbReference type="ARBA" id="ARBA00023163"/>
    </source>
</evidence>
<sequence length="190" mass="20390">MSSREKILDAYEALLIEEGERAASMNAIASRAGVSKGGLLYHFPDKTALVDGLLVRAWALAERDFKAMADDPAGACAYYVRTSMYQDTPFDRVFVAASRLCQDAAEKVAGVYDRIQGRWFEMIRAEVPSDAVARAILLMGDGLYYNAAVASSESRPNLALSGDMDALLEVVEQLKGTLGSGARALSSPGA</sequence>
<keyword evidence="3" id="KW-0804">Transcription</keyword>
<dbReference type="InterPro" id="IPR001647">
    <property type="entry name" value="HTH_TetR"/>
</dbReference>
<dbReference type="InterPro" id="IPR050109">
    <property type="entry name" value="HTH-type_TetR-like_transc_reg"/>
</dbReference>
<reference evidence="6 7" key="1">
    <citation type="submission" date="2019-03" db="EMBL/GenBank/DDBJ databases">
        <title>Diversity of the mouse oral microbiome.</title>
        <authorList>
            <person name="Joseph S."/>
            <person name="Aduse-Opoku J."/>
            <person name="Curtis M."/>
            <person name="Wade W."/>
            <person name="Hashim A."/>
        </authorList>
    </citation>
    <scope>NUCLEOTIDE SEQUENCE [LARGE SCALE GENOMIC DNA]</scope>
    <source>
        <strain evidence="7">irhom_31</strain>
    </source>
</reference>